<dbReference type="Gene3D" id="2.20.25.240">
    <property type="match status" value="1"/>
</dbReference>
<keyword evidence="2" id="KW-0863">Zinc-finger</keyword>
<protein>
    <submittedName>
        <fullName evidence="7">Uncharacterized protein LOC108865185</fullName>
    </submittedName>
</protein>
<dbReference type="KEGG" id="goe:108865185"/>
<dbReference type="AlphaFoldDB" id="A0AAJ7L6M4"/>
<proteinExistence type="predicted"/>
<organism evidence="6 7">
    <name type="scientific">Galendromus occidentalis</name>
    <name type="common">western predatory mite</name>
    <dbReference type="NCBI Taxonomy" id="34638"/>
    <lineage>
        <taxon>Eukaryota</taxon>
        <taxon>Metazoa</taxon>
        <taxon>Ecdysozoa</taxon>
        <taxon>Arthropoda</taxon>
        <taxon>Chelicerata</taxon>
        <taxon>Arachnida</taxon>
        <taxon>Acari</taxon>
        <taxon>Parasitiformes</taxon>
        <taxon>Mesostigmata</taxon>
        <taxon>Gamasina</taxon>
        <taxon>Phytoseioidea</taxon>
        <taxon>Phytoseiidae</taxon>
        <taxon>Typhlodrominae</taxon>
        <taxon>Galendromus</taxon>
    </lineage>
</organism>
<dbReference type="GeneID" id="108865185"/>
<dbReference type="GO" id="GO:0008270">
    <property type="term" value="F:zinc ion binding"/>
    <property type="evidence" value="ECO:0007669"/>
    <property type="project" value="UniProtKB-KW"/>
</dbReference>
<evidence type="ECO:0000256" key="3">
    <source>
        <dbReference type="ARBA" id="ARBA00022833"/>
    </source>
</evidence>
<name>A0AAJ7L6M4_9ACAR</name>
<dbReference type="Proteomes" id="UP000694867">
    <property type="component" value="Unplaced"/>
</dbReference>
<evidence type="ECO:0000256" key="2">
    <source>
        <dbReference type="ARBA" id="ARBA00022771"/>
    </source>
</evidence>
<sequence length="378" mass="42842">MAAPVESQRGREKLIHEGFAYVFAQLSRDRCTEFWRCQFKTHPTKKCCARLHRIIATGEVVVRGNHADFADAAQVEVQQKKTAPKRRAADTLETPQQIIREVRVGSSLAAQGTLESNKTLARIVRRTRDKVGIASLHYTSLASIDIPEEYRRYESTSGNFENFLLGDSGSDDSNQILIFGRASAVSWIGQVKKLHVDGTFSLAPQLFSQLFVILAERPGCVVPIAFALLPNKTEDVYCKMLDMITLGWPDLSRGDFHGFEKALLNAFGAYFPNAEIHGCFFHLVQNLKKRVASCGLTRRYRNESDFALRVRMISAMAFLPPNRLEEALRDLRDELPEELQPVLDYFEDTYMGRLQIKTDGTMGRREAIFPVHMRSVHE</sequence>
<evidence type="ECO:0000259" key="5">
    <source>
        <dbReference type="Pfam" id="PF10551"/>
    </source>
</evidence>
<dbReference type="Pfam" id="PF04500">
    <property type="entry name" value="FLYWCH"/>
    <property type="match status" value="1"/>
</dbReference>
<feature type="domain" description="MULE transposase" evidence="5">
    <location>
        <begin position="194"/>
        <end position="286"/>
    </location>
</feature>
<feature type="non-terminal residue" evidence="7">
    <location>
        <position position="378"/>
    </location>
</feature>
<gene>
    <name evidence="7" type="primary">LOC108865185</name>
</gene>
<accession>A0AAJ7L6M4</accession>
<keyword evidence="3" id="KW-0862">Zinc</keyword>
<evidence type="ECO:0000256" key="1">
    <source>
        <dbReference type="ARBA" id="ARBA00022723"/>
    </source>
</evidence>
<keyword evidence="1" id="KW-0479">Metal-binding</keyword>
<evidence type="ECO:0000313" key="6">
    <source>
        <dbReference type="Proteomes" id="UP000694867"/>
    </source>
</evidence>
<dbReference type="InterPro" id="IPR007588">
    <property type="entry name" value="Znf_FLYWCH"/>
</dbReference>
<dbReference type="Pfam" id="PF10551">
    <property type="entry name" value="MULE"/>
    <property type="match status" value="1"/>
</dbReference>
<evidence type="ECO:0000313" key="7">
    <source>
        <dbReference type="RefSeq" id="XP_018497476.1"/>
    </source>
</evidence>
<reference evidence="7" key="1">
    <citation type="submission" date="2025-08" db="UniProtKB">
        <authorList>
            <consortium name="RefSeq"/>
        </authorList>
    </citation>
    <scope>IDENTIFICATION</scope>
</reference>
<feature type="domain" description="FLYWCH-type" evidence="4">
    <location>
        <begin position="5"/>
        <end position="62"/>
    </location>
</feature>
<evidence type="ECO:0000259" key="4">
    <source>
        <dbReference type="Pfam" id="PF04500"/>
    </source>
</evidence>
<keyword evidence="6" id="KW-1185">Reference proteome</keyword>
<dbReference type="RefSeq" id="XP_018497476.1">
    <property type="nucleotide sequence ID" value="XM_018641960.1"/>
</dbReference>
<dbReference type="InterPro" id="IPR018289">
    <property type="entry name" value="MULE_transposase_dom"/>
</dbReference>